<feature type="region of interest" description="Disordered" evidence="1">
    <location>
        <begin position="341"/>
        <end position="403"/>
    </location>
</feature>
<comment type="caution">
    <text evidence="4">The sequence shown here is derived from an EMBL/GenBank/DDBJ whole genome shotgun (WGS) entry which is preliminary data.</text>
</comment>
<dbReference type="PANTHER" id="PTHR35788:SF1">
    <property type="entry name" value="EXPORTED PROTEIN"/>
    <property type="match status" value="1"/>
</dbReference>
<keyword evidence="2" id="KW-0812">Transmembrane</keyword>
<dbReference type="RefSeq" id="WP_380138750.1">
    <property type="nucleotide sequence ID" value="NZ_JBHLUI010000010.1"/>
</dbReference>
<dbReference type="Proteomes" id="UP001589748">
    <property type="component" value="Unassembled WGS sequence"/>
</dbReference>
<dbReference type="InterPro" id="IPR007391">
    <property type="entry name" value="Vancomycin_resist_VanW"/>
</dbReference>
<feature type="region of interest" description="Disordered" evidence="1">
    <location>
        <begin position="1"/>
        <end position="21"/>
    </location>
</feature>
<feature type="compositionally biased region" description="Basic and acidic residues" evidence="1">
    <location>
        <begin position="1"/>
        <end position="14"/>
    </location>
</feature>
<evidence type="ECO:0000313" key="5">
    <source>
        <dbReference type="Proteomes" id="UP001589748"/>
    </source>
</evidence>
<feature type="compositionally biased region" description="Low complexity" evidence="1">
    <location>
        <begin position="634"/>
        <end position="652"/>
    </location>
</feature>
<gene>
    <name evidence="4" type="ORF">ACFFVI_11850</name>
</gene>
<keyword evidence="5" id="KW-1185">Reference proteome</keyword>
<name>A0ABV5LU77_9ACTN</name>
<feature type="domain" description="YoaR-like putative peptidoglycan binding" evidence="3">
    <location>
        <begin position="278"/>
        <end position="345"/>
    </location>
</feature>
<evidence type="ECO:0000259" key="3">
    <source>
        <dbReference type="Pfam" id="PF12229"/>
    </source>
</evidence>
<protein>
    <submittedName>
        <fullName evidence="4">VanW family protein</fullName>
    </submittedName>
</protein>
<dbReference type="Pfam" id="PF04294">
    <property type="entry name" value="VanW"/>
    <property type="match status" value="1"/>
</dbReference>
<organism evidence="4 5">
    <name type="scientific">Kineococcus gynurae</name>
    <dbReference type="NCBI Taxonomy" id="452979"/>
    <lineage>
        <taxon>Bacteria</taxon>
        <taxon>Bacillati</taxon>
        <taxon>Actinomycetota</taxon>
        <taxon>Actinomycetes</taxon>
        <taxon>Kineosporiales</taxon>
        <taxon>Kineosporiaceae</taxon>
        <taxon>Kineococcus</taxon>
    </lineage>
</organism>
<keyword evidence="2" id="KW-0472">Membrane</keyword>
<proteinExistence type="predicted"/>
<evidence type="ECO:0000256" key="1">
    <source>
        <dbReference type="SAM" id="MobiDB-lite"/>
    </source>
</evidence>
<dbReference type="EMBL" id="JBHMDM010000005">
    <property type="protein sequence ID" value="MFB9377659.1"/>
    <property type="molecule type" value="Genomic_DNA"/>
</dbReference>
<dbReference type="PANTHER" id="PTHR35788">
    <property type="entry name" value="EXPORTED PROTEIN-RELATED"/>
    <property type="match status" value="1"/>
</dbReference>
<accession>A0ABV5LU77</accession>
<dbReference type="InterPro" id="IPR022029">
    <property type="entry name" value="YoaR-like_PG-bd"/>
</dbReference>
<dbReference type="InterPro" id="IPR052913">
    <property type="entry name" value="Glycopeptide_resist_protein"/>
</dbReference>
<sequence length="660" mass="67344">MSQHDRPAGQDDRSTTAARGPRPWYRRPLFWGIAGGVVLAGGYGTAALALGGTAPRGTTVLGTAVGGMDAGEVRSALAGPARAADEQPLAVEVSGNGAAFAGPVAPAEAGLGVDVAATASELTGPAWAPVEIWRHLTGGGERRPVVSSDRAQLTAALAPVSEAVDAPVVEGAVTFAVQDPTVPGGPATVRPEVQDPSAGRSFDVGAAASAIAAAWPGTDRFTFSTAVVEPTVDRAGLEAAVTSLATPAVAADLTVVAGDRQAVLPPAAFAPALAVRPVDGEARLVADGTALQAAVRAAAPEFETPARDAGIEIRDGAPVVVPAVAGVGVPPEDLAAAVVDALTPGGSSPGGTSSATPSSTASGTPSSTPSGSAAPTTAAATDGADPTAEPTRRAVVTPVQTQPSLTTEAVEDLRIVERMSTFSTTLTANQARTANIRRAAAAVNGTILRPDQEFSMNDTVGERTPERGYNRAGVISDGRLVDDYGGGVSQLSTTLFNAVFFAGLDELEHKPHSFYISRYPEGREATIDWRSIDNRFRNDSGHGVYVEAGITGNQVTVSLYGTRFMDVRAEKSARRAITSPRTIYDTSAGCSSQSPNSGFTVDVTRVMTPLAGGPEQRETWTTRYNPQNRIVCGPDPATVRPTPTPTPSASTPAPAPTPEG</sequence>
<reference evidence="4 5" key="1">
    <citation type="submission" date="2024-09" db="EMBL/GenBank/DDBJ databases">
        <authorList>
            <person name="Sun Q."/>
            <person name="Mori K."/>
        </authorList>
    </citation>
    <scope>NUCLEOTIDE SEQUENCE [LARGE SCALE GENOMIC DNA]</scope>
    <source>
        <strain evidence="4 5">TISTR 1856</strain>
    </source>
</reference>
<feature type="region of interest" description="Disordered" evidence="1">
    <location>
        <begin position="623"/>
        <end position="660"/>
    </location>
</feature>
<keyword evidence="2" id="KW-1133">Transmembrane helix</keyword>
<feature type="compositionally biased region" description="Low complexity" evidence="1">
    <location>
        <begin position="343"/>
        <end position="388"/>
    </location>
</feature>
<evidence type="ECO:0000256" key="2">
    <source>
        <dbReference type="SAM" id="Phobius"/>
    </source>
</evidence>
<dbReference type="Pfam" id="PF12229">
    <property type="entry name" value="PG_binding_4"/>
    <property type="match status" value="1"/>
</dbReference>
<feature type="transmembrane region" description="Helical" evidence="2">
    <location>
        <begin position="29"/>
        <end position="50"/>
    </location>
</feature>
<evidence type="ECO:0000313" key="4">
    <source>
        <dbReference type="EMBL" id="MFB9377659.1"/>
    </source>
</evidence>